<comment type="caution">
    <text evidence="3">Lacks conserved residue(s) required for the propagation of feature annotation.</text>
</comment>
<dbReference type="PANTHER" id="PTHR47690:SF1">
    <property type="entry name" value="GLUCOKINASE"/>
    <property type="match status" value="1"/>
</dbReference>
<dbReference type="AlphaFoldDB" id="A0A845BC03"/>
<evidence type="ECO:0000256" key="1">
    <source>
        <dbReference type="ARBA" id="ARBA00022679"/>
    </source>
</evidence>
<keyword evidence="3" id="KW-0067">ATP-binding</keyword>
<evidence type="ECO:0000256" key="3">
    <source>
        <dbReference type="HAMAP-Rule" id="MF_00524"/>
    </source>
</evidence>
<keyword evidence="3" id="KW-0963">Cytoplasm</keyword>
<evidence type="ECO:0000313" key="6">
    <source>
        <dbReference type="Proteomes" id="UP000460715"/>
    </source>
</evidence>
<dbReference type="Pfam" id="PF02685">
    <property type="entry name" value="Glucokinase"/>
    <property type="match status" value="1"/>
</dbReference>
<comment type="similarity">
    <text evidence="3 4">Belongs to the bacterial glucokinase family.</text>
</comment>
<proteinExistence type="inferred from homology"/>
<comment type="caution">
    <text evidence="5">The sequence shown here is derived from an EMBL/GenBank/DDBJ whole genome shotgun (WGS) entry which is preliminary data.</text>
</comment>
<dbReference type="GO" id="GO:0004340">
    <property type="term" value="F:glucokinase activity"/>
    <property type="evidence" value="ECO:0007669"/>
    <property type="project" value="UniProtKB-UniRule"/>
</dbReference>
<dbReference type="OrthoDB" id="9800595at2"/>
<keyword evidence="1 3" id="KW-0808">Transferase</keyword>
<dbReference type="EMBL" id="SNVJ01000004">
    <property type="protein sequence ID" value="MXP62872.1"/>
    <property type="molecule type" value="Genomic_DNA"/>
</dbReference>
<dbReference type="Gene3D" id="3.40.367.20">
    <property type="match status" value="1"/>
</dbReference>
<evidence type="ECO:0000256" key="2">
    <source>
        <dbReference type="ARBA" id="ARBA00022777"/>
    </source>
</evidence>
<dbReference type="GO" id="GO:0005829">
    <property type="term" value="C:cytosol"/>
    <property type="evidence" value="ECO:0007669"/>
    <property type="project" value="TreeGrafter"/>
</dbReference>
<keyword evidence="2 3" id="KW-0418">Kinase</keyword>
<dbReference type="Gene3D" id="3.30.420.40">
    <property type="match status" value="1"/>
</dbReference>
<dbReference type="GO" id="GO:0006096">
    <property type="term" value="P:glycolytic process"/>
    <property type="evidence" value="ECO:0007669"/>
    <property type="project" value="UniProtKB-UniRule"/>
</dbReference>
<dbReference type="EC" id="2.7.1.2" evidence="3"/>
<dbReference type="SUPFAM" id="SSF53067">
    <property type="entry name" value="Actin-like ATPase domain"/>
    <property type="match status" value="1"/>
</dbReference>
<dbReference type="GO" id="GO:0005524">
    <property type="term" value="F:ATP binding"/>
    <property type="evidence" value="ECO:0007669"/>
    <property type="project" value="UniProtKB-UniRule"/>
</dbReference>
<accession>A0A845BC03</accession>
<dbReference type="NCBIfam" id="TIGR00749">
    <property type="entry name" value="glk"/>
    <property type="match status" value="1"/>
</dbReference>
<keyword evidence="3" id="KW-0547">Nucleotide-binding</keyword>
<dbReference type="CDD" id="cd24008">
    <property type="entry name" value="ASKHA_NBD_GLK"/>
    <property type="match status" value="1"/>
</dbReference>
<comment type="subcellular location">
    <subcellularLocation>
        <location evidence="3">Cytoplasm</location>
    </subcellularLocation>
</comment>
<dbReference type="PANTHER" id="PTHR47690">
    <property type="entry name" value="GLUCOKINASE"/>
    <property type="match status" value="1"/>
</dbReference>
<keyword evidence="6" id="KW-1185">Reference proteome</keyword>
<dbReference type="HAMAP" id="MF_00524">
    <property type="entry name" value="Glucokinase"/>
    <property type="match status" value="1"/>
</dbReference>
<dbReference type="Proteomes" id="UP000460715">
    <property type="component" value="Unassembled WGS sequence"/>
</dbReference>
<dbReference type="GO" id="GO:0005536">
    <property type="term" value="F:D-glucose binding"/>
    <property type="evidence" value="ECO:0007669"/>
    <property type="project" value="InterPro"/>
</dbReference>
<comment type="catalytic activity">
    <reaction evidence="3">
        <text>D-glucose + ATP = D-glucose 6-phosphate + ADP + H(+)</text>
        <dbReference type="Rhea" id="RHEA:17825"/>
        <dbReference type="ChEBI" id="CHEBI:4167"/>
        <dbReference type="ChEBI" id="CHEBI:15378"/>
        <dbReference type="ChEBI" id="CHEBI:30616"/>
        <dbReference type="ChEBI" id="CHEBI:61548"/>
        <dbReference type="ChEBI" id="CHEBI:456216"/>
        <dbReference type="EC" id="2.7.1.2"/>
    </reaction>
</comment>
<dbReference type="RefSeq" id="WP_160936000.1">
    <property type="nucleotide sequence ID" value="NZ_SNVJ01000004.1"/>
</dbReference>
<evidence type="ECO:0000256" key="4">
    <source>
        <dbReference type="RuleBase" id="RU004046"/>
    </source>
</evidence>
<name>A0A845BC03_9PROT</name>
<gene>
    <name evidence="3 5" type="primary">glk</name>
    <name evidence="5" type="ORF">E0493_05845</name>
</gene>
<dbReference type="InterPro" id="IPR050201">
    <property type="entry name" value="Bacterial_glucokinase"/>
</dbReference>
<protein>
    <recommendedName>
        <fullName evidence="3">Glucokinase</fullName>
        <ecNumber evidence="3">2.7.1.2</ecNumber>
    </recommendedName>
    <alternativeName>
        <fullName evidence="3">Glucose kinase</fullName>
    </alternativeName>
</protein>
<organism evidence="5 6">
    <name type="scientific">Teichococcus coralli</name>
    <dbReference type="NCBI Taxonomy" id="2545983"/>
    <lineage>
        <taxon>Bacteria</taxon>
        <taxon>Pseudomonadati</taxon>
        <taxon>Pseudomonadota</taxon>
        <taxon>Alphaproteobacteria</taxon>
        <taxon>Acetobacterales</taxon>
        <taxon>Roseomonadaceae</taxon>
        <taxon>Roseomonas</taxon>
    </lineage>
</organism>
<dbReference type="InterPro" id="IPR043129">
    <property type="entry name" value="ATPase_NBD"/>
</dbReference>
<reference evidence="5 6" key="1">
    <citation type="submission" date="2019-03" db="EMBL/GenBank/DDBJ databases">
        <title>Roseomonas sp. a novel Roseomonas species isolated from Sea whip Gorgonian.</title>
        <authorList>
            <person name="Li F."/>
            <person name="Pan X."/>
            <person name="Huang S."/>
            <person name="Li Z."/>
            <person name="Meng B."/>
        </authorList>
    </citation>
    <scope>NUCLEOTIDE SEQUENCE [LARGE SCALE GENOMIC DNA]</scope>
    <source>
        <strain evidence="5 6">M0104</strain>
    </source>
</reference>
<dbReference type="InterPro" id="IPR003836">
    <property type="entry name" value="Glucokinase"/>
</dbReference>
<evidence type="ECO:0000313" key="5">
    <source>
        <dbReference type="EMBL" id="MXP62872.1"/>
    </source>
</evidence>
<keyword evidence="3" id="KW-0324">Glycolysis</keyword>
<sequence length="316" mass="32949">MTRRLLADLGGTNARFALSEDGGPPREERKLAVADHPGVVAAARAYLEGRHVEEAVFAVATPVGGDAITFTNNDWHFSVREAQRALGLERLTVINDFVAQAAAIGLMSAEDLRVLKPGQPQPERPLVVLGPGTGLGVAFVLREGGVPHILPSEGGHASFAPQDALQAEILQRMRPLHGGHVSTERLLSGPGLLQIARSLGEIRGRPVPVENPADVSRLAASGGDPVCAEALRLFSAILGATAGNLALTLLAEGGVYLAGGLCRNLGPLLDREALLAAFHAKGRFGGLLEAVPVVQVLRPHTGLLGAAAYRPRLTAG</sequence>